<name>A0A140XAU4_9CAUD</name>
<dbReference type="EMBL" id="KM209270">
    <property type="protein sequence ID" value="AIM51599.1"/>
    <property type="molecule type" value="Genomic_DNA"/>
</dbReference>
<evidence type="ECO:0000313" key="1">
    <source>
        <dbReference type="EMBL" id="AIM51599.1"/>
    </source>
</evidence>
<gene>
    <name evidence="1" type="ORF">HQ82_0143</name>
</gene>
<accession>A0A140XAU4</accession>
<protein>
    <submittedName>
        <fullName evidence="1">Uncharacterized protein</fullName>
    </submittedName>
</protein>
<sequence>MIEFRVHVYDKTLGHWQDTDGKVGYRGEDLFYSTYNHVQTKPLATIDFSQDTDSMTVSVTSLEPNVKCHLSFVAGY</sequence>
<reference evidence="1" key="1">
    <citation type="journal article" date="2015" name="PLoS ONE">
        <title>Genomic, proteomic and morphological characterization of two novel broad host lytic bacteriophages PhiPD10.3 and PhiPD23.1 infecting pectinolytic Pectobacterium spp. and Dickeya spp.</title>
        <authorList>
            <person name="Czajkowski R."/>
            <person name="Ozymko Z."/>
            <person name="de Jager V."/>
            <person name="Siwinska J."/>
            <person name="Smolarska A."/>
            <person name="Ossowicki A."/>
            <person name="Narajczyk M."/>
            <person name="Lojkowska E."/>
        </authorList>
    </citation>
    <scope>NUCLEOTIDE SEQUENCE</scope>
</reference>
<organism evidence="1">
    <name type="scientific">Dickeya phage phiDP10.3</name>
    <dbReference type="NCBI Taxonomy" id="1542132"/>
    <lineage>
        <taxon>Viruses</taxon>
        <taxon>Duplodnaviria</taxon>
        <taxon>Heunggongvirae</taxon>
        <taxon>Uroviricota</taxon>
        <taxon>Caudoviricetes</taxon>
        <taxon>Pantevenvirales</taxon>
        <taxon>Ackermannviridae</taxon>
        <taxon>Aglimvirinae</taxon>
    </lineage>
</organism>
<proteinExistence type="predicted"/>